<comment type="similarity">
    <text evidence="13">Belongs to the APS kinase family.</text>
</comment>
<reference evidence="16" key="1">
    <citation type="journal article" date="2019" name="Int. J. Syst. Evol. Microbiol.">
        <title>The Global Catalogue of Microorganisms (GCM) 10K type strain sequencing project: providing services to taxonomists for standard genome sequencing and annotation.</title>
        <authorList>
            <consortium name="The Broad Institute Genomics Platform"/>
            <consortium name="The Broad Institute Genome Sequencing Center for Infectious Disease"/>
            <person name="Wu L."/>
            <person name="Ma J."/>
        </authorList>
    </citation>
    <scope>NUCLEOTIDE SEQUENCE [LARGE SCALE GENOMIC DNA]</scope>
    <source>
        <strain evidence="16">KCTC 32255</strain>
    </source>
</reference>
<dbReference type="Pfam" id="PF22594">
    <property type="entry name" value="GTP-eEF1A_C"/>
    <property type="match status" value="1"/>
</dbReference>
<proteinExistence type="inferred from homology"/>
<evidence type="ECO:0000256" key="13">
    <source>
        <dbReference type="HAMAP-Rule" id="MF_00065"/>
    </source>
</evidence>
<evidence type="ECO:0000256" key="1">
    <source>
        <dbReference type="ARBA" id="ARBA00001823"/>
    </source>
</evidence>
<evidence type="ECO:0000256" key="12">
    <source>
        <dbReference type="HAMAP-Rule" id="MF_00062"/>
    </source>
</evidence>
<dbReference type="InterPro" id="IPR050100">
    <property type="entry name" value="TRAFAC_GTPase_members"/>
</dbReference>
<evidence type="ECO:0000256" key="4">
    <source>
        <dbReference type="ARBA" id="ARBA00007237"/>
    </source>
</evidence>
<evidence type="ECO:0000256" key="8">
    <source>
        <dbReference type="ARBA" id="ARBA00022840"/>
    </source>
</evidence>
<comment type="function">
    <text evidence="13">Catalyzes the synthesis of activated sulfate.</text>
</comment>
<dbReference type="EC" id="2.7.7.4" evidence="12"/>
<dbReference type="NCBIfam" id="NF003013">
    <property type="entry name" value="PRK03846.1"/>
    <property type="match status" value="1"/>
</dbReference>
<dbReference type="CDD" id="cd04095">
    <property type="entry name" value="CysN_NoDQ_III"/>
    <property type="match status" value="1"/>
</dbReference>
<evidence type="ECO:0000256" key="9">
    <source>
        <dbReference type="ARBA" id="ARBA00023134"/>
    </source>
</evidence>
<dbReference type="PRINTS" id="PR00315">
    <property type="entry name" value="ELONGATNFCT"/>
</dbReference>
<keyword evidence="13" id="KW-0597">Phosphoprotein</keyword>
<comment type="similarity">
    <text evidence="12">Belongs to the TRAFAC class translation factor GTPase superfamily. Classic translation factor GTPase family. CysN/NodQ subfamily.</text>
</comment>
<dbReference type="InterPro" id="IPR044138">
    <property type="entry name" value="CysN_II"/>
</dbReference>
<dbReference type="Gene3D" id="2.40.30.10">
    <property type="entry name" value="Translation factors"/>
    <property type="match status" value="2"/>
</dbReference>
<dbReference type="Proteomes" id="UP001596337">
    <property type="component" value="Unassembled WGS sequence"/>
</dbReference>
<dbReference type="PROSITE" id="PS51722">
    <property type="entry name" value="G_TR_2"/>
    <property type="match status" value="1"/>
</dbReference>
<dbReference type="EC" id="2.7.1.25" evidence="13"/>
<feature type="binding site" evidence="13">
    <location>
        <begin position="467"/>
        <end position="474"/>
    </location>
    <ligand>
        <name>ATP</name>
        <dbReference type="ChEBI" id="CHEBI:30616"/>
    </ligand>
</feature>
<dbReference type="InterPro" id="IPR004161">
    <property type="entry name" value="EFTu-like_2"/>
</dbReference>
<dbReference type="NCBIfam" id="TIGR00455">
    <property type="entry name" value="apsK"/>
    <property type="match status" value="1"/>
</dbReference>
<comment type="pathway">
    <text evidence="12">Sulfur metabolism; hydrogen sulfide biosynthesis; sulfite from sulfate: step 1/3.</text>
</comment>
<dbReference type="SUPFAM" id="SSF52540">
    <property type="entry name" value="P-loop containing nucleoside triphosphate hydrolases"/>
    <property type="match status" value="2"/>
</dbReference>
<dbReference type="InterPro" id="IPR002891">
    <property type="entry name" value="APS"/>
</dbReference>
<evidence type="ECO:0000313" key="16">
    <source>
        <dbReference type="Proteomes" id="UP001596337"/>
    </source>
</evidence>
<evidence type="ECO:0000256" key="6">
    <source>
        <dbReference type="ARBA" id="ARBA00022695"/>
    </source>
</evidence>
<dbReference type="GO" id="GO:0004781">
    <property type="term" value="F:sulfate adenylyltransferase (ATP) activity"/>
    <property type="evidence" value="ECO:0007669"/>
    <property type="project" value="UniProtKB-EC"/>
</dbReference>
<keyword evidence="8 12" id="KW-0067">ATP-binding</keyword>
<dbReference type="CDD" id="cd03695">
    <property type="entry name" value="CysN_NodQ_II"/>
    <property type="match status" value="1"/>
</dbReference>
<dbReference type="InterPro" id="IPR000795">
    <property type="entry name" value="T_Tr_GTP-bd_dom"/>
</dbReference>
<dbReference type="Pfam" id="PF01583">
    <property type="entry name" value="APS_kinase"/>
    <property type="match status" value="1"/>
</dbReference>
<dbReference type="HAMAP" id="MF_00065">
    <property type="entry name" value="Adenylyl_sulf_kinase"/>
    <property type="match status" value="1"/>
</dbReference>
<dbReference type="RefSeq" id="WP_345406969.1">
    <property type="nucleotide sequence ID" value="NZ_BAABLA010000123.1"/>
</dbReference>
<dbReference type="NCBIfam" id="NF004035">
    <property type="entry name" value="PRK05506.1"/>
    <property type="match status" value="1"/>
</dbReference>
<keyword evidence="9 12" id="KW-0342">GTP-binding</keyword>
<comment type="catalytic activity">
    <reaction evidence="11 12">
        <text>sulfate + ATP + H(+) = adenosine 5'-phosphosulfate + diphosphate</text>
        <dbReference type="Rhea" id="RHEA:18133"/>
        <dbReference type="ChEBI" id="CHEBI:15378"/>
        <dbReference type="ChEBI" id="CHEBI:16189"/>
        <dbReference type="ChEBI" id="CHEBI:30616"/>
        <dbReference type="ChEBI" id="CHEBI:33019"/>
        <dbReference type="ChEBI" id="CHEBI:58243"/>
        <dbReference type="EC" id="2.7.7.4"/>
    </reaction>
</comment>
<dbReference type="InterPro" id="IPR027417">
    <property type="entry name" value="P-loop_NTPase"/>
</dbReference>
<dbReference type="HAMAP" id="MF_00062">
    <property type="entry name" value="Sulf_adenylyltr_sub1"/>
    <property type="match status" value="1"/>
</dbReference>
<keyword evidence="16" id="KW-1185">Reference proteome</keyword>
<dbReference type="SUPFAM" id="SSF50465">
    <property type="entry name" value="EF-Tu/eEF-1alpha/eIF2-gamma C-terminal domain"/>
    <property type="match status" value="1"/>
</dbReference>
<dbReference type="Pfam" id="PF03144">
    <property type="entry name" value="GTP_EFTU_D2"/>
    <property type="match status" value="1"/>
</dbReference>
<dbReference type="NCBIfam" id="NF003478">
    <property type="entry name" value="PRK05124.1"/>
    <property type="match status" value="1"/>
</dbReference>
<dbReference type="InterPro" id="IPR041757">
    <property type="entry name" value="CysN_GTP-bd"/>
</dbReference>
<keyword evidence="5 12" id="KW-0808">Transferase</keyword>
<evidence type="ECO:0000256" key="5">
    <source>
        <dbReference type="ARBA" id="ARBA00022679"/>
    </source>
</evidence>
<protein>
    <recommendedName>
        <fullName evidence="12 13">Multifunctional fusion protein</fullName>
    </recommendedName>
    <domain>
        <recommendedName>
            <fullName evidence="12">Sulfate adenylyltransferase subunit 1</fullName>
            <ecNumber evidence="12">2.7.7.4</ecNumber>
        </recommendedName>
        <alternativeName>
            <fullName evidence="12">ATP-sulfurylase large subunit</fullName>
        </alternativeName>
        <alternativeName>
            <fullName evidence="12">Sulfate adenylate transferase</fullName>
            <shortName evidence="12">SAT</shortName>
        </alternativeName>
    </domain>
    <domain>
        <recommendedName>
            <fullName evidence="13">Adenylyl-sulfate kinase</fullName>
            <ecNumber evidence="13">2.7.1.25</ecNumber>
        </recommendedName>
        <alternativeName>
            <fullName evidence="13">APS kinase</fullName>
        </alternativeName>
        <alternativeName>
            <fullName evidence="13">ATP adenosine-5'-phosphosulfate 3'-phosphotransferase</fullName>
        </alternativeName>
        <alternativeName>
            <fullName evidence="13">Adenosine-5'-phosphosulfate kinase</fullName>
        </alternativeName>
    </domain>
</protein>
<gene>
    <name evidence="12 15" type="primary">cysN</name>
    <name evidence="13" type="synonym">cysC</name>
    <name evidence="15" type="ORF">ACFQGD_02810</name>
</gene>
<organism evidence="15 16">
    <name type="scientific">Haloechinothrix salitolerans</name>
    <dbReference type="NCBI Taxonomy" id="926830"/>
    <lineage>
        <taxon>Bacteria</taxon>
        <taxon>Bacillati</taxon>
        <taxon>Actinomycetota</taxon>
        <taxon>Actinomycetes</taxon>
        <taxon>Pseudonocardiales</taxon>
        <taxon>Pseudonocardiaceae</taxon>
        <taxon>Haloechinothrix</taxon>
    </lineage>
</organism>
<comment type="caution">
    <text evidence="12">Lacks conserved residue(s) required for the propagation of feature annotation.</text>
</comment>
<comment type="subunit">
    <text evidence="12">Heterodimer composed of CysD, the smaller subunit, and CysN.</text>
</comment>
<dbReference type="CDD" id="cd02027">
    <property type="entry name" value="APSK"/>
    <property type="match status" value="1"/>
</dbReference>
<name>A0ABW2BTA8_9PSEU</name>
<dbReference type="NCBIfam" id="TIGR02034">
    <property type="entry name" value="CysN"/>
    <property type="match status" value="1"/>
</dbReference>
<sequence>MGQPQVQVDLEAELAEQERVGLLRFITCGSVDDGKSTLIGRLLYESKLLYTDQLEVLEADSKKVGTRGGELDFALLVDGLAAEREQGITIDVAYRFFATDRRRFIVADTPGHVQYTRNMVTGASMSEAAVILCDARQGVLTQTRRHAHLVSLLGIKHVALAINKLDLVDYSQEVFDKISEDFRAFANEIGIREVACVPLSAVNGDNVVSSSDKTPWYQGPTLLGWLENVELTRDEEDLSGPARLLVQWVNRPNSEFRGFSGRVLSGVLRKGDRIRAVPGEAESTVERIVTMDGDLDEAVVGASVTVVLADEIDVSRGTVLAVADEPTDVANAFQAHIVGMDSNDLVPGRHYLAKIGARTVGFTADHPKYRIDVDTLAHLPAKSIGLNEIAVANVHFDVPVAYEEFKRSRDLGSFIVLDRLTNATLGAGMIDFALRRSANVTWQQLTVDKQARASQKGHQPAVVWFTGLSGAGKSTIADLVEKQLHAQGKHTFVLDGDNVRHGLSKDLGFTDTDRVENIRRIAEVAALMVDAGLIVLVSFISPFQAERDQARALVAEGEFCEVFVDTPLDVAERRDPKGLYAKARKGELANFTGVDSEYERPENAEVHVDTTQQDPEQAASAVVAKLRDMGVI</sequence>
<evidence type="ECO:0000256" key="2">
    <source>
        <dbReference type="ARBA" id="ARBA00002357"/>
    </source>
</evidence>
<keyword evidence="7 12" id="KW-0547">Nucleotide-binding</keyword>
<keyword evidence="10" id="KW-0511">Multifunctional enzyme</keyword>
<feature type="domain" description="Tr-type G" evidence="14">
    <location>
        <begin position="20"/>
        <end position="245"/>
    </location>
</feature>
<evidence type="ECO:0000313" key="15">
    <source>
        <dbReference type="EMBL" id="MFC6866068.1"/>
    </source>
</evidence>
<dbReference type="Pfam" id="PF00009">
    <property type="entry name" value="GTP_EFTU"/>
    <property type="match status" value="1"/>
</dbReference>
<evidence type="ECO:0000256" key="7">
    <source>
        <dbReference type="ARBA" id="ARBA00022741"/>
    </source>
</evidence>
<feature type="active site" description="Phosphoserine intermediate" evidence="13">
    <location>
        <position position="541"/>
    </location>
</feature>
<dbReference type="InterPro" id="IPR054696">
    <property type="entry name" value="GTP-eEF1A_C"/>
</dbReference>
<comment type="pathway">
    <text evidence="13">Sulfur metabolism; hydrogen sulfide biosynthesis; sulfite from sulfate: step 2/3.</text>
</comment>
<dbReference type="InterPro" id="IPR009000">
    <property type="entry name" value="Transl_B-barrel_sf"/>
</dbReference>
<dbReference type="InterPro" id="IPR059117">
    <property type="entry name" value="APS_kinase_dom"/>
</dbReference>
<dbReference type="Gene3D" id="3.40.50.300">
    <property type="entry name" value="P-loop containing nucleotide triphosphate hydrolases"/>
    <property type="match status" value="2"/>
</dbReference>
<dbReference type="InterPro" id="IPR009001">
    <property type="entry name" value="Transl_elong_EF1A/Init_IF2_C"/>
</dbReference>
<dbReference type="InterPro" id="IPR044139">
    <property type="entry name" value="CysN_NoDQ_III"/>
</dbReference>
<comment type="catalytic activity">
    <reaction evidence="1 13">
        <text>adenosine 5'-phosphosulfate + ATP = 3'-phosphoadenylyl sulfate + ADP + H(+)</text>
        <dbReference type="Rhea" id="RHEA:24152"/>
        <dbReference type="ChEBI" id="CHEBI:15378"/>
        <dbReference type="ChEBI" id="CHEBI:30616"/>
        <dbReference type="ChEBI" id="CHEBI:58243"/>
        <dbReference type="ChEBI" id="CHEBI:58339"/>
        <dbReference type="ChEBI" id="CHEBI:456216"/>
        <dbReference type="EC" id="2.7.1.25"/>
    </reaction>
</comment>
<evidence type="ECO:0000256" key="3">
    <source>
        <dbReference type="ARBA" id="ARBA00005438"/>
    </source>
</evidence>
<accession>A0ABW2BTA8</accession>
<dbReference type="PROSITE" id="PS00301">
    <property type="entry name" value="G_TR_1"/>
    <property type="match status" value="1"/>
</dbReference>
<evidence type="ECO:0000256" key="10">
    <source>
        <dbReference type="ARBA" id="ARBA00023268"/>
    </source>
</evidence>
<dbReference type="PANTHER" id="PTHR23115">
    <property type="entry name" value="TRANSLATION FACTOR"/>
    <property type="match status" value="1"/>
</dbReference>
<dbReference type="SUPFAM" id="SSF50447">
    <property type="entry name" value="Translation proteins"/>
    <property type="match status" value="1"/>
</dbReference>
<dbReference type="InterPro" id="IPR011779">
    <property type="entry name" value="SO4_adenylTrfase_lsu"/>
</dbReference>
<dbReference type="CDD" id="cd04166">
    <property type="entry name" value="CysN_ATPS"/>
    <property type="match status" value="1"/>
</dbReference>
<feature type="binding site" evidence="12">
    <location>
        <begin position="108"/>
        <end position="112"/>
    </location>
    <ligand>
        <name>GTP</name>
        <dbReference type="ChEBI" id="CHEBI:37565"/>
    </ligand>
</feature>
<dbReference type="InterPro" id="IPR031157">
    <property type="entry name" value="G_TR_CS"/>
</dbReference>
<comment type="function">
    <text evidence="12">With CysD forms the ATP sulfurylase (ATPS) that catalyzes the adenylation of sulfate producing adenosine 5'-phosphosulfate (APS) and diphosphate, the first enzymatic step in sulfur assimilation pathway. APS synthesis involves the formation of a high-energy phosphoric-sulfuric acid anhydride bond driven by GTP hydrolysis by CysN coupled to ATP hydrolysis by CysD.</text>
</comment>
<comment type="caution">
    <text evidence="15">The sequence shown here is derived from an EMBL/GenBank/DDBJ whole genome shotgun (WGS) entry which is preliminary data.</text>
</comment>
<comment type="similarity">
    <text evidence="4">In the N-terminal section; belongs to the TRAFAC class translation factor GTPase superfamily. Classic translation factor GTPase family. CysN/NodQ subfamily.</text>
</comment>
<dbReference type="EMBL" id="JBHSXX010000001">
    <property type="protein sequence ID" value="MFC6866068.1"/>
    <property type="molecule type" value="Genomic_DNA"/>
</dbReference>
<keyword evidence="13" id="KW-0418">Kinase</keyword>
<keyword evidence="6 12" id="KW-0548">Nucleotidyltransferase</keyword>
<comment type="similarity">
    <text evidence="3">In the C-terminal section; belongs to the APS kinase family.</text>
</comment>
<feature type="binding site" evidence="12">
    <location>
        <begin position="29"/>
        <end position="36"/>
    </location>
    <ligand>
        <name>GTP</name>
        <dbReference type="ChEBI" id="CHEBI:37565"/>
    </ligand>
</feature>
<evidence type="ECO:0000259" key="14">
    <source>
        <dbReference type="PROSITE" id="PS51722"/>
    </source>
</evidence>
<comment type="function">
    <text evidence="2">APS kinase catalyzes the synthesis of activated sulfate.</text>
</comment>
<evidence type="ECO:0000256" key="11">
    <source>
        <dbReference type="ARBA" id="ARBA00049370"/>
    </source>
</evidence>